<proteinExistence type="inferred from homology"/>
<evidence type="ECO:0000256" key="9">
    <source>
        <dbReference type="ARBA" id="ARBA00022824"/>
    </source>
</evidence>
<comment type="cofactor">
    <cofactor evidence="1">
        <name>Ca(2+)</name>
        <dbReference type="ChEBI" id="CHEBI:29108"/>
    </cofactor>
</comment>
<evidence type="ECO:0000256" key="12">
    <source>
        <dbReference type="ARBA" id="ARBA00023180"/>
    </source>
</evidence>
<dbReference type="Pfam" id="PF00884">
    <property type="entry name" value="Sulfatase"/>
    <property type="match status" value="1"/>
</dbReference>
<dbReference type="GO" id="GO:0008449">
    <property type="term" value="F:N-acetylglucosamine-6-sulfatase activity"/>
    <property type="evidence" value="ECO:0007669"/>
    <property type="project" value="TreeGrafter"/>
</dbReference>
<feature type="signal peptide" evidence="15">
    <location>
        <begin position="1"/>
        <end position="26"/>
    </location>
</feature>
<evidence type="ECO:0000313" key="21">
    <source>
        <dbReference type="RefSeq" id="XP_025424969.1"/>
    </source>
</evidence>
<dbReference type="GO" id="GO:0005795">
    <property type="term" value="C:Golgi stack"/>
    <property type="evidence" value="ECO:0007669"/>
    <property type="project" value="UniProtKB-SubCell"/>
</dbReference>
<dbReference type="GO" id="GO:0005539">
    <property type="term" value="F:glycosaminoglycan binding"/>
    <property type="evidence" value="ECO:0007669"/>
    <property type="project" value="TreeGrafter"/>
</dbReference>
<evidence type="ECO:0000256" key="14">
    <source>
        <dbReference type="SAM" id="MobiDB-lite"/>
    </source>
</evidence>
<evidence type="ECO:0000313" key="19">
    <source>
        <dbReference type="Proteomes" id="UP000694846"/>
    </source>
</evidence>
<accession>A0A2S2Q5I7</accession>
<reference evidence="18" key="1">
    <citation type="submission" date="2018-04" db="EMBL/GenBank/DDBJ databases">
        <title>Transcriptome assembly of Sipha flava.</title>
        <authorList>
            <person name="Scully E.D."/>
            <person name="Geib S.M."/>
            <person name="Palmer N.A."/>
            <person name="Koch K."/>
            <person name="Bradshaw J."/>
            <person name="Heng-Moss T."/>
            <person name="Sarath G."/>
        </authorList>
    </citation>
    <scope>NUCLEOTIDE SEQUENCE</scope>
</reference>
<sequence>MSGSHGRSLWWCWWWLTVLSWCAVQASDSAAFMQRDNAVLSRRRVPKFRKGQQQHAAEEGPKDNRRRPNIVLFLTDDQDVELGSLNYMKKTQRLLRDEGAEFRHAYSTTPMCCPSRSSLLTGLYTHNHEVFTNNDNCSGPVWQNVHESRTFATYLTDEAGYYTGYFGKYLNKYNGSYIPPGWRQWGGLIMNSKYYNYSVNLNGKKIKHGDDYHKDYYPNVVTNDSINFLRHAKQHHPHRPFMLVMSFPSPHGPEDSAPEYSNLFFNVTSHHTPTYDYAPNPDKQWILQVTGQMLPIHRQFTNLLMTKRLQTLQSVDDAVSRVYEELKQLGELDNTYIIYTSDHGYHLGQFGLVKGKSFPFEFDIRVPMLVRGPGIEPGTKVNEIVLNIDLAPTFLDIAGVDPPAHMDGRSAFKLFHKHKKGNKKFIAHWPDTFLIESSGRREHNKHKINSSALLSSINDFSVGNNMRFAAGSKASKLFVLCQKPDYQTPCKPGQKWHCVRDGFRWRKHKCNLKKRNRLLNGLSKCTCFSADGNLYTKLEMDKNKKHNPKNTKKSNHRERFRRDLLNPLSNNMSSIMDVLNKKIDVLQTVVNDSSLASCTVTPNGDVKCTNIVYNNPKVWKFSQNRVQKQISNLQAKLVKLKEIKKHLETKRPNFEDDDQEVDNANNDQDEEDSVINLLTDYSQTQWSPRMIPNIHNSSLSPDSLLVDGVTPPRLRHHHGHKLQSININSTTTDTCYCVPFVFSDNDPTLNKEVKKLLKANRQKKKGRKFRKKNSKLDKECMLEKMNCFNHDNDHWRTAPFWNEGPFCFCMNANNNTYSCLRTVNATHNFLYCEFVTGLVTFYDMKIDQFQQWNQIHTLDPRERDWLRQSLSEMVRCKGSAQCATSPVKRKKKLDSFNTLSSIDEAITSKQLLMDQPKDVQNIMRYR</sequence>
<keyword evidence="12" id="KW-0325">Glycoprotein</keyword>
<evidence type="ECO:0000256" key="6">
    <source>
        <dbReference type="ARBA" id="ARBA00022723"/>
    </source>
</evidence>
<feature type="domain" description="Sulfatase N-terminal" evidence="16">
    <location>
        <begin position="68"/>
        <end position="400"/>
    </location>
</feature>
<evidence type="ECO:0000313" key="18">
    <source>
        <dbReference type="EMBL" id="MBY73023.1"/>
    </source>
</evidence>
<feature type="compositionally biased region" description="Acidic residues" evidence="14">
    <location>
        <begin position="655"/>
        <end position="671"/>
    </location>
</feature>
<keyword evidence="19" id="KW-1185">Reference proteome</keyword>
<evidence type="ECO:0000259" key="17">
    <source>
        <dbReference type="Pfam" id="PF12548"/>
    </source>
</evidence>
<dbReference type="Proteomes" id="UP000694846">
    <property type="component" value="Unplaced"/>
</dbReference>
<dbReference type="GO" id="GO:0046872">
    <property type="term" value="F:metal ion binding"/>
    <property type="evidence" value="ECO:0007669"/>
    <property type="project" value="UniProtKB-KW"/>
</dbReference>
<evidence type="ECO:0000313" key="20">
    <source>
        <dbReference type="RefSeq" id="XP_025424968.1"/>
    </source>
</evidence>
<dbReference type="GO" id="GO:0009986">
    <property type="term" value="C:cell surface"/>
    <property type="evidence" value="ECO:0007669"/>
    <property type="project" value="UniProtKB-SubCell"/>
</dbReference>
<reference evidence="20 21" key="2">
    <citation type="submission" date="2025-04" db="UniProtKB">
        <authorList>
            <consortium name="RefSeq"/>
        </authorList>
    </citation>
    <scope>IDENTIFICATION</scope>
</reference>
<feature type="coiled-coil region" evidence="13">
    <location>
        <begin position="623"/>
        <end position="650"/>
    </location>
</feature>
<evidence type="ECO:0000256" key="3">
    <source>
        <dbReference type="ARBA" id="ARBA00004241"/>
    </source>
</evidence>
<feature type="chain" id="PRO_5044579052" evidence="15">
    <location>
        <begin position="27"/>
        <end position="926"/>
    </location>
</feature>
<dbReference type="Pfam" id="PF12548">
    <property type="entry name" value="DUF3740"/>
    <property type="match status" value="1"/>
</dbReference>
<keyword evidence="8" id="KW-0378">Hydrolase</keyword>
<dbReference type="SUPFAM" id="SSF53649">
    <property type="entry name" value="Alkaline phosphatase-like"/>
    <property type="match status" value="1"/>
</dbReference>
<dbReference type="Gene3D" id="3.40.720.10">
    <property type="entry name" value="Alkaline Phosphatase, subunit A"/>
    <property type="match status" value="1"/>
</dbReference>
<dbReference type="FunFam" id="3.40.720.10:FF:000050">
    <property type="entry name" value="Extracellular sulfatase SULF-1"/>
    <property type="match status" value="1"/>
</dbReference>
<feature type="domain" description="Extracellular sulfatase C-terminal" evidence="17">
    <location>
        <begin position="541"/>
        <end position="653"/>
    </location>
</feature>
<dbReference type="OrthoDB" id="96314at2759"/>
<evidence type="ECO:0000256" key="15">
    <source>
        <dbReference type="SAM" id="SignalP"/>
    </source>
</evidence>
<dbReference type="CDD" id="cd16147">
    <property type="entry name" value="G6S"/>
    <property type="match status" value="1"/>
</dbReference>
<evidence type="ECO:0000256" key="10">
    <source>
        <dbReference type="ARBA" id="ARBA00022837"/>
    </source>
</evidence>
<keyword evidence="9" id="KW-0256">Endoplasmic reticulum</keyword>
<organism evidence="18">
    <name type="scientific">Sipha flava</name>
    <name type="common">yellow sugarcane aphid</name>
    <dbReference type="NCBI Taxonomy" id="143950"/>
    <lineage>
        <taxon>Eukaryota</taxon>
        <taxon>Metazoa</taxon>
        <taxon>Ecdysozoa</taxon>
        <taxon>Arthropoda</taxon>
        <taxon>Hexapoda</taxon>
        <taxon>Insecta</taxon>
        <taxon>Pterygota</taxon>
        <taxon>Neoptera</taxon>
        <taxon>Paraneoptera</taxon>
        <taxon>Hemiptera</taxon>
        <taxon>Sternorrhyncha</taxon>
        <taxon>Aphidomorpha</taxon>
        <taxon>Aphidoidea</taxon>
        <taxon>Aphididae</taxon>
        <taxon>Sipha</taxon>
    </lineage>
</organism>
<comment type="similarity">
    <text evidence="5">Belongs to the sulfatase family.</text>
</comment>
<dbReference type="RefSeq" id="XP_025424968.1">
    <property type="nucleotide sequence ID" value="XM_025569183.1"/>
</dbReference>
<evidence type="ECO:0000256" key="5">
    <source>
        <dbReference type="ARBA" id="ARBA00008779"/>
    </source>
</evidence>
<comment type="subcellular location">
    <subcellularLocation>
        <location evidence="3">Cell surface</location>
    </subcellularLocation>
    <subcellularLocation>
        <location evidence="2">Endoplasmic reticulum</location>
    </subcellularLocation>
    <subcellularLocation>
        <location evidence="4">Golgi apparatus</location>
        <location evidence="4">Golgi stack</location>
    </subcellularLocation>
</comment>
<evidence type="ECO:0000259" key="16">
    <source>
        <dbReference type="Pfam" id="PF00884"/>
    </source>
</evidence>
<evidence type="ECO:0000256" key="13">
    <source>
        <dbReference type="SAM" id="Coils"/>
    </source>
</evidence>
<dbReference type="PANTHER" id="PTHR43108:SF16">
    <property type="entry name" value="EXTRACELLULAR SULFATASE SULF-1 HOMOLOG"/>
    <property type="match status" value="1"/>
</dbReference>
<protein>
    <submittedName>
        <fullName evidence="18 20 21">Extracellular sulfatase SULF-1</fullName>
    </submittedName>
</protein>
<dbReference type="AlphaFoldDB" id="A0A2S2Q5I7"/>
<evidence type="ECO:0000256" key="11">
    <source>
        <dbReference type="ARBA" id="ARBA00023034"/>
    </source>
</evidence>
<evidence type="ECO:0000256" key="1">
    <source>
        <dbReference type="ARBA" id="ARBA00001913"/>
    </source>
</evidence>
<evidence type="ECO:0000256" key="8">
    <source>
        <dbReference type="ARBA" id="ARBA00022801"/>
    </source>
</evidence>
<keyword evidence="11" id="KW-0333">Golgi apparatus</keyword>
<keyword evidence="13" id="KW-0175">Coiled coil</keyword>
<feature type="region of interest" description="Disordered" evidence="14">
    <location>
        <begin position="650"/>
        <end position="671"/>
    </location>
</feature>
<gene>
    <name evidence="18" type="primary">Sulf1</name>
    <name evidence="20 21" type="synonym">LOC112693918</name>
    <name evidence="18" type="ORF">g.179266</name>
</gene>
<evidence type="ECO:0000256" key="4">
    <source>
        <dbReference type="ARBA" id="ARBA00004348"/>
    </source>
</evidence>
<dbReference type="GO" id="GO:0005783">
    <property type="term" value="C:endoplasmic reticulum"/>
    <property type="evidence" value="ECO:0007669"/>
    <property type="project" value="UniProtKB-SubCell"/>
</dbReference>
<evidence type="ECO:0000256" key="2">
    <source>
        <dbReference type="ARBA" id="ARBA00004240"/>
    </source>
</evidence>
<keyword evidence="10" id="KW-0106">Calcium</keyword>
<dbReference type="RefSeq" id="XP_025424969.1">
    <property type="nucleotide sequence ID" value="XM_025569184.1"/>
</dbReference>
<dbReference type="InterPro" id="IPR017850">
    <property type="entry name" value="Alkaline_phosphatase_core_sf"/>
</dbReference>
<evidence type="ECO:0000256" key="7">
    <source>
        <dbReference type="ARBA" id="ARBA00022729"/>
    </source>
</evidence>
<dbReference type="EMBL" id="GGMS01003820">
    <property type="protein sequence ID" value="MBY73023.1"/>
    <property type="molecule type" value="Transcribed_RNA"/>
</dbReference>
<keyword evidence="6" id="KW-0479">Metal-binding</keyword>
<dbReference type="InterPro" id="IPR000917">
    <property type="entry name" value="Sulfatase_N"/>
</dbReference>
<dbReference type="PANTHER" id="PTHR43108">
    <property type="entry name" value="N-ACETYLGLUCOSAMINE-6-SULFATASE FAMILY MEMBER"/>
    <property type="match status" value="1"/>
</dbReference>
<dbReference type="PROSITE" id="PS00523">
    <property type="entry name" value="SULFATASE_1"/>
    <property type="match status" value="1"/>
</dbReference>
<dbReference type="InterPro" id="IPR024607">
    <property type="entry name" value="Sulfatase_CS"/>
</dbReference>
<name>A0A2S2Q5I7_9HEMI</name>
<dbReference type="InterPro" id="IPR024609">
    <property type="entry name" value="Extracellular_sulfatase_C"/>
</dbReference>
<feature type="region of interest" description="Disordered" evidence="14">
    <location>
        <begin position="44"/>
        <end position="64"/>
    </location>
</feature>
<keyword evidence="7 15" id="KW-0732">Signal</keyword>